<feature type="compositionally biased region" description="Basic and acidic residues" evidence="2">
    <location>
        <begin position="173"/>
        <end position="185"/>
    </location>
</feature>
<dbReference type="SMART" id="SM00422">
    <property type="entry name" value="HTH_MERR"/>
    <property type="match status" value="1"/>
</dbReference>
<dbReference type="PRINTS" id="PR00040">
    <property type="entry name" value="HTHMERR"/>
</dbReference>
<evidence type="ECO:0000313" key="5">
    <source>
        <dbReference type="Proteomes" id="UP000540412"/>
    </source>
</evidence>
<feature type="region of interest" description="Disordered" evidence="2">
    <location>
        <begin position="173"/>
        <end position="199"/>
    </location>
</feature>
<sequence>MGERMWRIGELARATGVTVRALHHYDRLGLLTPSSRTSGGHRCYTGADVRRLHRIVALRGYGFALEEIAGLLDAEPDSDPREVIRQQLVLLDDRIAQATRLRARLLGVLGGLDLSAEPPATEFLRLIEETTTMSRPLTHEEFARLQQRRADYAARLTPEDLAALSKRREEAMAALTPEERDRMTAERNSLLPESPSGTP</sequence>
<protein>
    <submittedName>
        <fullName evidence="4">DNA-binding transcriptional MerR regulator</fullName>
    </submittedName>
</protein>
<dbReference type="PROSITE" id="PS50937">
    <property type="entry name" value="HTH_MERR_2"/>
    <property type="match status" value="1"/>
</dbReference>
<dbReference type="EMBL" id="JACHIT010000002">
    <property type="protein sequence ID" value="MBB5917272.1"/>
    <property type="molecule type" value="Genomic_DNA"/>
</dbReference>
<dbReference type="Pfam" id="PF13411">
    <property type="entry name" value="MerR_1"/>
    <property type="match status" value="1"/>
</dbReference>
<organism evidence="4 5">
    <name type="scientific">Nocardia transvalensis</name>
    <dbReference type="NCBI Taxonomy" id="37333"/>
    <lineage>
        <taxon>Bacteria</taxon>
        <taxon>Bacillati</taxon>
        <taxon>Actinomycetota</taxon>
        <taxon>Actinomycetes</taxon>
        <taxon>Mycobacteriales</taxon>
        <taxon>Nocardiaceae</taxon>
        <taxon>Nocardia</taxon>
    </lineage>
</organism>
<dbReference type="InterPro" id="IPR000551">
    <property type="entry name" value="MerR-type_HTH_dom"/>
</dbReference>
<dbReference type="InterPro" id="IPR009061">
    <property type="entry name" value="DNA-bd_dom_put_sf"/>
</dbReference>
<gene>
    <name evidence="4" type="ORF">BJY24_006184</name>
</gene>
<dbReference type="GO" id="GO:0003700">
    <property type="term" value="F:DNA-binding transcription factor activity"/>
    <property type="evidence" value="ECO:0007669"/>
    <property type="project" value="InterPro"/>
</dbReference>
<dbReference type="AlphaFoldDB" id="A0A7W9PJE7"/>
<keyword evidence="1 4" id="KW-0238">DNA-binding</keyword>
<proteinExistence type="predicted"/>
<comment type="caution">
    <text evidence="4">The sequence shown here is derived from an EMBL/GenBank/DDBJ whole genome shotgun (WGS) entry which is preliminary data.</text>
</comment>
<dbReference type="GO" id="GO:0003677">
    <property type="term" value="F:DNA binding"/>
    <property type="evidence" value="ECO:0007669"/>
    <property type="project" value="UniProtKB-KW"/>
</dbReference>
<reference evidence="4 5" key="1">
    <citation type="submission" date="2020-08" db="EMBL/GenBank/DDBJ databases">
        <title>Sequencing the genomes of 1000 actinobacteria strains.</title>
        <authorList>
            <person name="Klenk H.-P."/>
        </authorList>
    </citation>
    <scope>NUCLEOTIDE SEQUENCE [LARGE SCALE GENOMIC DNA]</scope>
    <source>
        <strain evidence="4 5">DSM 43582</strain>
    </source>
</reference>
<dbReference type="PANTHER" id="PTHR30204">
    <property type="entry name" value="REDOX-CYCLING DRUG-SENSING TRANSCRIPTIONAL ACTIVATOR SOXR"/>
    <property type="match status" value="1"/>
</dbReference>
<evidence type="ECO:0000259" key="3">
    <source>
        <dbReference type="PROSITE" id="PS50937"/>
    </source>
</evidence>
<accession>A0A7W9PJE7</accession>
<dbReference type="PROSITE" id="PS00552">
    <property type="entry name" value="HTH_MERR_1"/>
    <property type="match status" value="1"/>
</dbReference>
<evidence type="ECO:0000256" key="1">
    <source>
        <dbReference type="ARBA" id="ARBA00023125"/>
    </source>
</evidence>
<dbReference type="InterPro" id="IPR047057">
    <property type="entry name" value="MerR_fam"/>
</dbReference>
<evidence type="ECO:0000313" key="4">
    <source>
        <dbReference type="EMBL" id="MBB5917272.1"/>
    </source>
</evidence>
<dbReference type="Gene3D" id="1.10.1660.10">
    <property type="match status" value="1"/>
</dbReference>
<dbReference type="PANTHER" id="PTHR30204:SF96">
    <property type="entry name" value="CHROMOSOME-ANCHORING PROTEIN RACA"/>
    <property type="match status" value="1"/>
</dbReference>
<dbReference type="Proteomes" id="UP000540412">
    <property type="component" value="Unassembled WGS sequence"/>
</dbReference>
<dbReference type="RefSeq" id="WP_218003448.1">
    <property type="nucleotide sequence ID" value="NZ_JACHIT010000002.1"/>
</dbReference>
<name>A0A7W9PJE7_9NOCA</name>
<keyword evidence="5" id="KW-1185">Reference proteome</keyword>
<evidence type="ECO:0000256" key="2">
    <source>
        <dbReference type="SAM" id="MobiDB-lite"/>
    </source>
</evidence>
<dbReference type="SUPFAM" id="SSF46955">
    <property type="entry name" value="Putative DNA-binding domain"/>
    <property type="match status" value="1"/>
</dbReference>
<feature type="domain" description="HTH merR-type" evidence="3">
    <location>
        <begin position="5"/>
        <end position="74"/>
    </location>
</feature>